<gene>
    <name evidence="2" type="ORF">E2C01_013425</name>
</gene>
<evidence type="ECO:0000256" key="1">
    <source>
        <dbReference type="SAM" id="MobiDB-lite"/>
    </source>
</evidence>
<feature type="compositionally biased region" description="Polar residues" evidence="1">
    <location>
        <begin position="14"/>
        <end position="26"/>
    </location>
</feature>
<protein>
    <submittedName>
        <fullName evidence="2">Uncharacterized protein</fullName>
    </submittedName>
</protein>
<dbReference type="AlphaFoldDB" id="A0A5B7DGM0"/>
<feature type="region of interest" description="Disordered" evidence="1">
    <location>
        <begin position="58"/>
        <end position="80"/>
    </location>
</feature>
<evidence type="ECO:0000313" key="3">
    <source>
        <dbReference type="Proteomes" id="UP000324222"/>
    </source>
</evidence>
<organism evidence="2 3">
    <name type="scientific">Portunus trituberculatus</name>
    <name type="common">Swimming crab</name>
    <name type="synonym">Neptunus trituberculatus</name>
    <dbReference type="NCBI Taxonomy" id="210409"/>
    <lineage>
        <taxon>Eukaryota</taxon>
        <taxon>Metazoa</taxon>
        <taxon>Ecdysozoa</taxon>
        <taxon>Arthropoda</taxon>
        <taxon>Crustacea</taxon>
        <taxon>Multicrustacea</taxon>
        <taxon>Malacostraca</taxon>
        <taxon>Eumalacostraca</taxon>
        <taxon>Eucarida</taxon>
        <taxon>Decapoda</taxon>
        <taxon>Pleocyemata</taxon>
        <taxon>Brachyura</taxon>
        <taxon>Eubrachyura</taxon>
        <taxon>Portunoidea</taxon>
        <taxon>Portunidae</taxon>
        <taxon>Portuninae</taxon>
        <taxon>Portunus</taxon>
    </lineage>
</organism>
<feature type="region of interest" description="Disordered" evidence="1">
    <location>
        <begin position="1"/>
        <end position="41"/>
    </location>
</feature>
<proteinExistence type="predicted"/>
<dbReference type="Proteomes" id="UP000324222">
    <property type="component" value="Unassembled WGS sequence"/>
</dbReference>
<comment type="caution">
    <text evidence="2">The sequence shown here is derived from an EMBL/GenBank/DDBJ whole genome shotgun (WGS) entry which is preliminary data.</text>
</comment>
<name>A0A5B7DGM0_PORTR</name>
<keyword evidence="3" id="KW-1185">Reference proteome</keyword>
<dbReference type="EMBL" id="VSRR010000876">
    <property type="protein sequence ID" value="MPC20480.1"/>
    <property type="molecule type" value="Genomic_DNA"/>
</dbReference>
<sequence length="80" mass="8649">MQEDKDNDDLPWTPLSTAHVFSTPANKRSECPVPGTQTGRLPPYATQAVIRDVMREAGGGGMDEEATVDGEWRDSCIGGE</sequence>
<reference evidence="2 3" key="1">
    <citation type="submission" date="2019-05" db="EMBL/GenBank/DDBJ databases">
        <title>Another draft genome of Portunus trituberculatus and its Hox gene families provides insights of decapod evolution.</title>
        <authorList>
            <person name="Jeong J.-H."/>
            <person name="Song I."/>
            <person name="Kim S."/>
            <person name="Choi T."/>
            <person name="Kim D."/>
            <person name="Ryu S."/>
            <person name="Kim W."/>
        </authorList>
    </citation>
    <scope>NUCLEOTIDE SEQUENCE [LARGE SCALE GENOMIC DNA]</scope>
    <source>
        <tissue evidence="2">Muscle</tissue>
    </source>
</reference>
<evidence type="ECO:0000313" key="2">
    <source>
        <dbReference type="EMBL" id="MPC20480.1"/>
    </source>
</evidence>
<accession>A0A5B7DGM0</accession>